<feature type="region of interest" description="Disordered" evidence="1">
    <location>
        <begin position="244"/>
        <end position="310"/>
    </location>
</feature>
<dbReference type="AlphaFoldDB" id="A0AA39L5Z3"/>
<accession>A0AA39L5Z3</accession>
<dbReference type="EMBL" id="JAPDFR010000006">
    <property type="protein sequence ID" value="KAK0385771.1"/>
    <property type="molecule type" value="Genomic_DNA"/>
</dbReference>
<name>A0AA39L5Z3_SARSR</name>
<feature type="region of interest" description="Disordered" evidence="1">
    <location>
        <begin position="40"/>
        <end position="73"/>
    </location>
</feature>
<keyword evidence="3" id="KW-1185">Reference proteome</keyword>
<evidence type="ECO:0000313" key="3">
    <source>
        <dbReference type="Proteomes" id="UP001175261"/>
    </source>
</evidence>
<protein>
    <recommendedName>
        <fullName evidence="4">RRM domain-containing protein</fullName>
    </recommendedName>
</protein>
<evidence type="ECO:0000313" key="2">
    <source>
        <dbReference type="EMBL" id="KAK0385771.1"/>
    </source>
</evidence>
<evidence type="ECO:0008006" key="4">
    <source>
        <dbReference type="Google" id="ProtNLM"/>
    </source>
</evidence>
<dbReference type="InterPro" id="IPR035979">
    <property type="entry name" value="RBD_domain_sf"/>
</dbReference>
<evidence type="ECO:0000256" key="1">
    <source>
        <dbReference type="SAM" id="MobiDB-lite"/>
    </source>
</evidence>
<feature type="compositionally biased region" description="Polar residues" evidence="1">
    <location>
        <begin position="40"/>
        <end position="49"/>
    </location>
</feature>
<feature type="compositionally biased region" description="Basic and acidic residues" evidence="1">
    <location>
        <begin position="252"/>
        <end position="262"/>
    </location>
</feature>
<dbReference type="InterPro" id="IPR012677">
    <property type="entry name" value="Nucleotide-bd_a/b_plait_sf"/>
</dbReference>
<feature type="compositionally biased region" description="Basic residues" evidence="1">
    <location>
        <begin position="300"/>
        <end position="310"/>
    </location>
</feature>
<comment type="caution">
    <text evidence="2">The sequence shown here is derived from an EMBL/GenBank/DDBJ whole genome shotgun (WGS) entry which is preliminary data.</text>
</comment>
<dbReference type="CDD" id="cd00590">
    <property type="entry name" value="RRM_SF"/>
    <property type="match status" value="1"/>
</dbReference>
<organism evidence="2 3">
    <name type="scientific">Sarocladium strictum</name>
    <name type="common">Black bundle disease fungus</name>
    <name type="synonym">Acremonium strictum</name>
    <dbReference type="NCBI Taxonomy" id="5046"/>
    <lineage>
        <taxon>Eukaryota</taxon>
        <taxon>Fungi</taxon>
        <taxon>Dikarya</taxon>
        <taxon>Ascomycota</taxon>
        <taxon>Pezizomycotina</taxon>
        <taxon>Sordariomycetes</taxon>
        <taxon>Hypocreomycetidae</taxon>
        <taxon>Hypocreales</taxon>
        <taxon>Sarocladiaceae</taxon>
        <taxon>Sarocladium</taxon>
    </lineage>
</organism>
<reference evidence="2" key="1">
    <citation type="submission" date="2022-10" db="EMBL/GenBank/DDBJ databases">
        <title>Determination and structural analysis of whole genome sequence of Sarocladium strictum F4-1.</title>
        <authorList>
            <person name="Hu L."/>
            <person name="Jiang Y."/>
        </authorList>
    </citation>
    <scope>NUCLEOTIDE SEQUENCE</scope>
    <source>
        <strain evidence="2">F4-1</strain>
    </source>
</reference>
<gene>
    <name evidence="2" type="ORF">NLU13_6948</name>
</gene>
<dbReference type="Proteomes" id="UP001175261">
    <property type="component" value="Unassembled WGS sequence"/>
</dbReference>
<dbReference type="Gene3D" id="3.30.70.330">
    <property type="match status" value="1"/>
</dbReference>
<proteinExistence type="predicted"/>
<sequence>MAKSKTAGLPSKGAAAPDFNKIIQEGRERKANEKLANQIFSRNRRQSAPSKLKTPVTAPSLASRISKKPQRVSLGSRAITTPASSKGNINGDWTHDLHSSVSSPNLSSRITTAPSHKKAAARLQNKLTSALSRVDSSADAAQQVSIKPAPVAASSSFSIRGLAGPFCVMAQNFAKGTTAADVESAMTPVGGPMESCRIVKTEPFILVEMLFASKEGGERVIETFNNQTADGKIIKVWAKIGGPSAPTGPRATRNENGNHNKNTEQIVDGTMGFADPMERDQRGLYSDKMVGNGNSGGGRRGGRGGRGRRG</sequence>
<feature type="region of interest" description="Disordered" evidence="1">
    <location>
        <begin position="1"/>
        <end position="20"/>
    </location>
</feature>
<dbReference type="GO" id="GO:0003676">
    <property type="term" value="F:nucleic acid binding"/>
    <property type="evidence" value="ECO:0007669"/>
    <property type="project" value="InterPro"/>
</dbReference>
<dbReference type="SUPFAM" id="SSF54928">
    <property type="entry name" value="RNA-binding domain, RBD"/>
    <property type="match status" value="1"/>
</dbReference>